<dbReference type="GO" id="GO:0006062">
    <property type="term" value="P:sorbitol catabolic process"/>
    <property type="evidence" value="ECO:0007669"/>
    <property type="project" value="TreeGrafter"/>
</dbReference>
<organism evidence="6 7">
    <name type="scientific">Tropilaelaps mercedesae</name>
    <dbReference type="NCBI Taxonomy" id="418985"/>
    <lineage>
        <taxon>Eukaryota</taxon>
        <taxon>Metazoa</taxon>
        <taxon>Ecdysozoa</taxon>
        <taxon>Arthropoda</taxon>
        <taxon>Chelicerata</taxon>
        <taxon>Arachnida</taxon>
        <taxon>Acari</taxon>
        <taxon>Parasitiformes</taxon>
        <taxon>Mesostigmata</taxon>
        <taxon>Gamasina</taxon>
        <taxon>Dermanyssoidea</taxon>
        <taxon>Laelapidae</taxon>
        <taxon>Tropilaelaps</taxon>
    </lineage>
</organism>
<accession>A0A1V9XKD8</accession>
<dbReference type="EMBL" id="MNPL01009058">
    <property type="protein sequence ID" value="OQR73901.1"/>
    <property type="molecule type" value="Genomic_DNA"/>
</dbReference>
<protein>
    <submittedName>
        <fullName evidence="6">Sorbitol dehydrogenase-like</fullName>
    </submittedName>
</protein>
<keyword evidence="5" id="KW-0560">Oxidoreductase</keyword>
<dbReference type="GO" id="GO:0003939">
    <property type="term" value="F:L-iditol 2-dehydrogenase (NAD+) activity"/>
    <property type="evidence" value="ECO:0007669"/>
    <property type="project" value="TreeGrafter"/>
</dbReference>
<dbReference type="PANTHER" id="PTHR43161:SF9">
    <property type="entry name" value="SORBITOL DEHYDROGENASE"/>
    <property type="match status" value="1"/>
</dbReference>
<dbReference type="OrthoDB" id="1879366at2759"/>
<evidence type="ECO:0000256" key="5">
    <source>
        <dbReference type="ARBA" id="ARBA00023002"/>
    </source>
</evidence>
<evidence type="ECO:0000256" key="1">
    <source>
        <dbReference type="ARBA" id="ARBA00001947"/>
    </source>
</evidence>
<keyword evidence="4" id="KW-0862">Zinc</keyword>
<dbReference type="AlphaFoldDB" id="A0A1V9XKD8"/>
<evidence type="ECO:0000256" key="4">
    <source>
        <dbReference type="ARBA" id="ARBA00022833"/>
    </source>
</evidence>
<evidence type="ECO:0000256" key="3">
    <source>
        <dbReference type="ARBA" id="ARBA00022723"/>
    </source>
</evidence>
<keyword evidence="7" id="KW-1185">Reference proteome</keyword>
<dbReference type="Gene3D" id="3.90.180.10">
    <property type="entry name" value="Medium-chain alcohol dehydrogenases, catalytic domain"/>
    <property type="match status" value="1"/>
</dbReference>
<evidence type="ECO:0000313" key="7">
    <source>
        <dbReference type="Proteomes" id="UP000192247"/>
    </source>
</evidence>
<dbReference type="PANTHER" id="PTHR43161">
    <property type="entry name" value="SORBITOL DEHYDROGENASE"/>
    <property type="match status" value="1"/>
</dbReference>
<evidence type="ECO:0000256" key="2">
    <source>
        <dbReference type="ARBA" id="ARBA00008072"/>
    </source>
</evidence>
<proteinExistence type="inferred from homology"/>
<comment type="cofactor">
    <cofactor evidence="1">
        <name>Zn(2+)</name>
        <dbReference type="ChEBI" id="CHEBI:29105"/>
    </cofactor>
</comment>
<reference evidence="6 7" key="1">
    <citation type="journal article" date="2017" name="Gigascience">
        <title>Draft genome of the honey bee ectoparasitic mite, Tropilaelaps mercedesae, is shaped by the parasitic life history.</title>
        <authorList>
            <person name="Dong X."/>
            <person name="Armstrong S.D."/>
            <person name="Xia D."/>
            <person name="Makepeace B.L."/>
            <person name="Darby A.C."/>
            <person name="Kadowaki T."/>
        </authorList>
    </citation>
    <scope>NUCLEOTIDE SEQUENCE [LARGE SCALE GENOMIC DNA]</scope>
    <source>
        <strain evidence="6">Wuxi-XJTLU</strain>
    </source>
</reference>
<name>A0A1V9XKD8_9ACAR</name>
<keyword evidence="3" id="KW-0479">Metal-binding</keyword>
<comment type="caution">
    <text evidence="6">The sequence shown here is derived from an EMBL/GenBank/DDBJ whole genome shotgun (WGS) entry which is preliminary data.</text>
</comment>
<dbReference type="STRING" id="418985.A0A1V9XKD8"/>
<dbReference type="GO" id="GO:0046872">
    <property type="term" value="F:metal ion binding"/>
    <property type="evidence" value="ECO:0007669"/>
    <property type="project" value="UniProtKB-KW"/>
</dbReference>
<dbReference type="Proteomes" id="UP000192247">
    <property type="component" value="Unassembled WGS sequence"/>
</dbReference>
<gene>
    <name evidence="6" type="ORF">BIW11_09439</name>
</gene>
<evidence type="ECO:0000313" key="6">
    <source>
        <dbReference type="EMBL" id="OQR73901.1"/>
    </source>
</evidence>
<dbReference type="InParanoid" id="A0A1V9XKD8"/>
<dbReference type="Gene3D" id="3.40.50.720">
    <property type="entry name" value="NAD(P)-binding Rossmann-like Domain"/>
    <property type="match status" value="1"/>
</dbReference>
<comment type="similarity">
    <text evidence="2">Belongs to the zinc-containing alcohol dehydrogenase family.</text>
</comment>
<sequence length="117" mass="12864">MSRYPCEQQQTTANIERSKNDVTRQGGCVALVGMGPPEIKVPLIDAGVKEIDIRGVFRYANCYPTAIELISTGRVNVKPLITHRFPLEEAERAFETTQSDAGGAVKVIIDCTLLQDK</sequence>